<feature type="transmembrane region" description="Helical" evidence="17">
    <location>
        <begin position="291"/>
        <end position="311"/>
    </location>
</feature>
<feature type="transmembrane region" description="Helical" evidence="17">
    <location>
        <begin position="403"/>
        <end position="421"/>
    </location>
</feature>
<evidence type="ECO:0000256" key="9">
    <source>
        <dbReference type="ARBA" id="ARBA00022967"/>
    </source>
</evidence>
<keyword evidence="7 17" id="KW-0679">Respiratory chain</keyword>
<keyword evidence="10 17" id="KW-0249">Electron transport</keyword>
<keyword evidence="12 17" id="KW-0520">NAD</keyword>
<keyword evidence="8 17" id="KW-0812">Transmembrane</keyword>
<geneLocation type="mitochondrion" evidence="19"/>
<feature type="transmembrane region" description="Helical" evidence="17">
    <location>
        <begin position="331"/>
        <end position="350"/>
    </location>
</feature>
<keyword evidence="15 17" id="KW-0472">Membrane</keyword>
<dbReference type="PANTHER" id="PTHR43507:SF20">
    <property type="entry name" value="NADH-UBIQUINONE OXIDOREDUCTASE CHAIN 4"/>
    <property type="match status" value="1"/>
</dbReference>
<proteinExistence type="inferred from homology"/>
<sequence length="429" mass="48338">MKLILVTSPLLILNFNMVIFTIMVSSFMLIFISMITYSPSSPLTSSMIMFTDQLSLILILLSTMTMILIMMSTNLSKQAKFLLNSIMLILIITFSLSKTILFYIFFEMVLIPTLILITKKGPQPERLQAGMYLILYTIVASLPLLLGILFYKSCESMLSSFILAKKLNLPIIFMLAFLAKTPMFMLHLWLPKAHVEAPLEGSMVLAAVLLKLGGYGLIRFTPMSLFSLKLIPHWIISISMLGAIFTSMSCTRQKDLKALIAYSSVAHMAVTLASVMIMMTNSINGAIMMMVAHGISSSALFFLVNMTYTKFHTRNIISLKSNFVANPNLTFWWFMFTMANISAPPSLNLMGEILMSMTLIKWHSIMMISIFTITMATTSFCILMFVMLNHGKTTINLSDNDPIKFFFSLTTHLILCILLVLKMEFMLLL</sequence>
<comment type="function">
    <text evidence="17">Core subunit of the mitochondrial membrane respiratory chain NADH dehydrogenase (Complex I) which catalyzes electron transfer from NADH through the respiratory chain, using ubiquinone as an electron acceptor. Essential for the catalytic activity and assembly of complex I.</text>
</comment>
<feature type="transmembrane region" description="Helical" evidence="17">
    <location>
        <begin position="260"/>
        <end position="279"/>
    </location>
</feature>
<evidence type="ECO:0000256" key="15">
    <source>
        <dbReference type="ARBA" id="ARBA00023136"/>
    </source>
</evidence>
<dbReference type="InterPro" id="IPR001750">
    <property type="entry name" value="ND/Mrp_TM"/>
</dbReference>
<evidence type="ECO:0000256" key="8">
    <source>
        <dbReference type="ARBA" id="ARBA00022692"/>
    </source>
</evidence>
<comment type="catalytic activity">
    <reaction evidence="16 17">
        <text>a ubiquinone + NADH + 5 H(+)(in) = a ubiquinol + NAD(+) + 4 H(+)(out)</text>
        <dbReference type="Rhea" id="RHEA:29091"/>
        <dbReference type="Rhea" id="RHEA-COMP:9565"/>
        <dbReference type="Rhea" id="RHEA-COMP:9566"/>
        <dbReference type="ChEBI" id="CHEBI:15378"/>
        <dbReference type="ChEBI" id="CHEBI:16389"/>
        <dbReference type="ChEBI" id="CHEBI:17976"/>
        <dbReference type="ChEBI" id="CHEBI:57540"/>
        <dbReference type="ChEBI" id="CHEBI:57945"/>
        <dbReference type="EC" id="7.1.1.2"/>
    </reaction>
</comment>
<dbReference type="GO" id="GO:0048039">
    <property type="term" value="F:ubiquinone binding"/>
    <property type="evidence" value="ECO:0007669"/>
    <property type="project" value="TreeGrafter"/>
</dbReference>
<keyword evidence="11 17" id="KW-1133">Transmembrane helix</keyword>
<feature type="transmembrane region" description="Helical" evidence="17">
    <location>
        <begin position="171"/>
        <end position="190"/>
    </location>
</feature>
<feature type="transmembrane region" description="Helical" evidence="17">
    <location>
        <begin position="362"/>
        <end position="388"/>
    </location>
</feature>
<evidence type="ECO:0000256" key="13">
    <source>
        <dbReference type="ARBA" id="ARBA00023075"/>
    </source>
</evidence>
<feature type="transmembrane region" description="Helical" evidence="17">
    <location>
        <begin position="81"/>
        <end position="106"/>
    </location>
</feature>
<evidence type="ECO:0000259" key="18">
    <source>
        <dbReference type="Pfam" id="PF00361"/>
    </source>
</evidence>
<evidence type="ECO:0000256" key="12">
    <source>
        <dbReference type="ARBA" id="ARBA00023027"/>
    </source>
</evidence>
<evidence type="ECO:0000256" key="5">
    <source>
        <dbReference type="ARBA" id="ARBA00021006"/>
    </source>
</evidence>
<evidence type="ECO:0000256" key="4">
    <source>
        <dbReference type="ARBA" id="ARBA00012944"/>
    </source>
</evidence>
<dbReference type="PANTHER" id="PTHR43507">
    <property type="entry name" value="NADH-UBIQUINONE OXIDOREDUCTASE CHAIN 4"/>
    <property type="match status" value="1"/>
</dbReference>
<dbReference type="EMBL" id="MG564493">
    <property type="protein sequence ID" value="AUJ21341.1"/>
    <property type="molecule type" value="Genomic_DNA"/>
</dbReference>
<evidence type="ECO:0000256" key="7">
    <source>
        <dbReference type="ARBA" id="ARBA00022660"/>
    </source>
</evidence>
<dbReference type="EC" id="7.1.1.2" evidence="4 17"/>
<protein>
    <recommendedName>
        <fullName evidence="5 17">NADH-ubiquinone oxidoreductase chain 4</fullName>
        <ecNumber evidence="4 17">7.1.1.2</ecNumber>
    </recommendedName>
</protein>
<gene>
    <name evidence="19" type="primary">ND4</name>
</gene>
<comment type="subcellular location">
    <subcellularLocation>
        <location evidence="2 17">Mitochondrion membrane</location>
        <topology evidence="2 17">Multi-pass membrane protein</topology>
    </subcellularLocation>
</comment>
<feature type="transmembrane region" description="Helical" evidence="17">
    <location>
        <begin position="230"/>
        <end position="248"/>
    </location>
</feature>
<evidence type="ECO:0000313" key="19">
    <source>
        <dbReference type="EMBL" id="AUJ21341.1"/>
    </source>
</evidence>
<accession>A0A343S582</accession>
<feature type="transmembrane region" description="Helical" evidence="17">
    <location>
        <begin position="129"/>
        <end position="151"/>
    </location>
</feature>
<evidence type="ECO:0000256" key="6">
    <source>
        <dbReference type="ARBA" id="ARBA00022448"/>
    </source>
</evidence>
<dbReference type="GO" id="GO:0008137">
    <property type="term" value="F:NADH dehydrogenase (ubiquinone) activity"/>
    <property type="evidence" value="ECO:0007669"/>
    <property type="project" value="UniProtKB-UniRule"/>
</dbReference>
<dbReference type="AlphaFoldDB" id="A0A343S582"/>
<name>A0A343S582_9ARAC</name>
<reference evidence="19" key="1">
    <citation type="journal article" date="2017" name="Genes (Basel)">
        <title>Ancient DNA Resolves the History of Tetragnatha (Araneae, Tetragnathidae) Spiders on Rapa Nui.</title>
        <authorList>
            <person name="Cotoras D.D."/>
            <person name="Murray G.G.R."/>
            <person name="Kapp J."/>
            <person name="Gillespie R.G."/>
            <person name="Griswold C."/>
            <person name="Simison W.B."/>
            <person name="Green R.E."/>
            <person name="Shapiro B."/>
        </authorList>
    </citation>
    <scope>NUCLEOTIDE SEQUENCE</scope>
</reference>
<dbReference type="PRINTS" id="PR01437">
    <property type="entry name" value="NUOXDRDTASE4"/>
</dbReference>
<evidence type="ECO:0000256" key="16">
    <source>
        <dbReference type="ARBA" id="ARBA00049551"/>
    </source>
</evidence>
<keyword evidence="9" id="KW-1278">Translocase</keyword>
<evidence type="ECO:0000256" key="1">
    <source>
        <dbReference type="ARBA" id="ARBA00003257"/>
    </source>
</evidence>
<keyword evidence="6 17" id="KW-0813">Transport</keyword>
<dbReference type="InterPro" id="IPR003918">
    <property type="entry name" value="NADH_UbQ_OxRdtase"/>
</dbReference>
<evidence type="ECO:0000256" key="17">
    <source>
        <dbReference type="RuleBase" id="RU003297"/>
    </source>
</evidence>
<dbReference type="GO" id="GO:0015990">
    <property type="term" value="P:electron transport coupled proton transport"/>
    <property type="evidence" value="ECO:0007669"/>
    <property type="project" value="TreeGrafter"/>
</dbReference>
<dbReference type="Pfam" id="PF00361">
    <property type="entry name" value="Proton_antipo_M"/>
    <property type="match status" value="1"/>
</dbReference>
<dbReference type="GO" id="GO:0003954">
    <property type="term" value="F:NADH dehydrogenase activity"/>
    <property type="evidence" value="ECO:0007669"/>
    <property type="project" value="TreeGrafter"/>
</dbReference>
<evidence type="ECO:0000256" key="14">
    <source>
        <dbReference type="ARBA" id="ARBA00023128"/>
    </source>
</evidence>
<feature type="domain" description="NADH:quinone oxidoreductase/Mrp antiporter transmembrane" evidence="18">
    <location>
        <begin position="100"/>
        <end position="375"/>
    </location>
</feature>
<keyword evidence="13 17" id="KW-0830">Ubiquinone</keyword>
<reference evidence="19" key="2">
    <citation type="submission" date="2017-11" db="EMBL/GenBank/DDBJ databases">
        <authorList>
            <person name="Han C.G."/>
        </authorList>
    </citation>
    <scope>NUCLEOTIDE SEQUENCE</scope>
</reference>
<evidence type="ECO:0000256" key="10">
    <source>
        <dbReference type="ARBA" id="ARBA00022982"/>
    </source>
</evidence>
<comment type="similarity">
    <text evidence="3 17">Belongs to the complex I subunit 4 family.</text>
</comment>
<feature type="transmembrane region" description="Helical" evidence="17">
    <location>
        <begin position="47"/>
        <end position="69"/>
    </location>
</feature>
<evidence type="ECO:0000256" key="2">
    <source>
        <dbReference type="ARBA" id="ARBA00004225"/>
    </source>
</evidence>
<comment type="function">
    <text evidence="1">Core subunit of the mitochondrial membrane respiratory chain NADH dehydrogenase (Complex I) that is believed to belong to the minimal assembly required for catalysis. Complex I functions in the transfer of electrons from NADH to the respiratory chain. The immediate electron acceptor for the enzyme is believed to be ubiquinone.</text>
</comment>
<dbReference type="GO" id="GO:0042773">
    <property type="term" value="P:ATP synthesis coupled electron transport"/>
    <property type="evidence" value="ECO:0007669"/>
    <property type="project" value="InterPro"/>
</dbReference>
<evidence type="ECO:0000256" key="3">
    <source>
        <dbReference type="ARBA" id="ARBA00009025"/>
    </source>
</evidence>
<evidence type="ECO:0000256" key="11">
    <source>
        <dbReference type="ARBA" id="ARBA00022989"/>
    </source>
</evidence>
<dbReference type="GO" id="GO:0031966">
    <property type="term" value="C:mitochondrial membrane"/>
    <property type="evidence" value="ECO:0007669"/>
    <property type="project" value="UniProtKB-SubCell"/>
</dbReference>
<keyword evidence="14 17" id="KW-0496">Mitochondrion</keyword>
<feature type="transmembrane region" description="Helical" evidence="17">
    <location>
        <begin position="12"/>
        <end position="35"/>
    </location>
</feature>
<organism evidence="19">
    <name type="scientific">Tetragnatha similis</name>
    <dbReference type="NCBI Taxonomy" id="2067678"/>
    <lineage>
        <taxon>Eukaryota</taxon>
        <taxon>Metazoa</taxon>
        <taxon>Ecdysozoa</taxon>
        <taxon>Arthropoda</taxon>
        <taxon>Chelicerata</taxon>
        <taxon>Arachnida</taxon>
        <taxon>Araneae</taxon>
        <taxon>Araneomorphae</taxon>
        <taxon>Entelegynae</taxon>
        <taxon>Araneoidea</taxon>
        <taxon>Tetragnathidae</taxon>
        <taxon>Tetragnatha</taxon>
    </lineage>
</organism>